<gene>
    <name evidence="1" type="ORF">GCM10008955_42080</name>
</gene>
<protein>
    <submittedName>
        <fullName evidence="1">Uncharacterized protein</fullName>
    </submittedName>
</protein>
<accession>A0ABQ2F2U8</accession>
<evidence type="ECO:0000313" key="2">
    <source>
        <dbReference type="Proteomes" id="UP000647587"/>
    </source>
</evidence>
<dbReference type="Proteomes" id="UP000647587">
    <property type="component" value="Unassembled WGS sequence"/>
</dbReference>
<organism evidence="1 2">
    <name type="scientific">Deinococcus malanensis</name>
    <dbReference type="NCBI Taxonomy" id="1706855"/>
    <lineage>
        <taxon>Bacteria</taxon>
        <taxon>Thermotogati</taxon>
        <taxon>Deinococcota</taxon>
        <taxon>Deinococci</taxon>
        <taxon>Deinococcales</taxon>
        <taxon>Deinococcaceae</taxon>
        <taxon>Deinococcus</taxon>
    </lineage>
</organism>
<dbReference type="RefSeq" id="WP_386839839.1">
    <property type="nucleotide sequence ID" value="NZ_JBHUEV010000002.1"/>
</dbReference>
<comment type="caution">
    <text evidence="1">The sequence shown here is derived from an EMBL/GenBank/DDBJ whole genome shotgun (WGS) entry which is preliminary data.</text>
</comment>
<evidence type="ECO:0000313" key="1">
    <source>
        <dbReference type="EMBL" id="GGK43892.1"/>
    </source>
</evidence>
<name>A0ABQ2F2U8_9DEIO</name>
<sequence>MHIKDGTRQAHIITDDTTFAAQHDMKEEYQERWYTTVPVEQLTELTYTVKKVPE</sequence>
<reference evidence="2" key="1">
    <citation type="journal article" date="2019" name="Int. J. Syst. Evol. Microbiol.">
        <title>The Global Catalogue of Microorganisms (GCM) 10K type strain sequencing project: providing services to taxonomists for standard genome sequencing and annotation.</title>
        <authorList>
            <consortium name="The Broad Institute Genomics Platform"/>
            <consortium name="The Broad Institute Genome Sequencing Center for Infectious Disease"/>
            <person name="Wu L."/>
            <person name="Ma J."/>
        </authorList>
    </citation>
    <scope>NUCLEOTIDE SEQUENCE [LARGE SCALE GENOMIC DNA]</scope>
    <source>
        <strain evidence="2">JCM 30331</strain>
    </source>
</reference>
<keyword evidence="2" id="KW-1185">Reference proteome</keyword>
<dbReference type="EMBL" id="BMPP01000047">
    <property type="protein sequence ID" value="GGK43892.1"/>
    <property type="molecule type" value="Genomic_DNA"/>
</dbReference>
<proteinExistence type="predicted"/>